<feature type="coiled-coil region" evidence="12">
    <location>
        <begin position="1576"/>
        <end position="1631"/>
    </location>
</feature>
<feature type="coiled-coil region" evidence="12">
    <location>
        <begin position="637"/>
        <end position="717"/>
    </location>
</feature>
<gene>
    <name evidence="15" type="ORF">PLBR_LOCUS2323</name>
</gene>
<evidence type="ECO:0000256" key="4">
    <source>
        <dbReference type="ARBA" id="ARBA00013039"/>
    </source>
</evidence>
<feature type="compositionally biased region" description="Low complexity" evidence="13">
    <location>
        <begin position="2011"/>
        <end position="2022"/>
    </location>
</feature>
<evidence type="ECO:0000256" key="13">
    <source>
        <dbReference type="SAM" id="MobiDB-lite"/>
    </source>
</evidence>
<feature type="transmembrane region" description="Helical" evidence="11">
    <location>
        <begin position="271"/>
        <end position="291"/>
    </location>
</feature>
<dbReference type="EC" id="3.4.21.105" evidence="4"/>
<evidence type="ECO:0000256" key="3">
    <source>
        <dbReference type="ARBA" id="ARBA00009045"/>
    </source>
</evidence>
<keyword evidence="15" id="KW-0496">Mitochondrion</keyword>
<feature type="coiled-coil region" evidence="12">
    <location>
        <begin position="1049"/>
        <end position="1076"/>
    </location>
</feature>
<feature type="transmembrane region" description="Helical" evidence="11">
    <location>
        <begin position="213"/>
        <end position="235"/>
    </location>
</feature>
<comment type="catalytic activity">
    <reaction evidence="1 11">
        <text>Cleaves type-1 transmembrane domains using a catalytic dyad composed of serine and histidine that are contributed by different transmembrane domains.</text>
        <dbReference type="EC" id="3.4.21.105"/>
    </reaction>
</comment>
<feature type="coiled-coil region" evidence="12">
    <location>
        <begin position="1874"/>
        <end position="1908"/>
    </location>
</feature>
<dbReference type="InterPro" id="IPR002610">
    <property type="entry name" value="Peptidase_S54_rhomboid-like"/>
</dbReference>
<geneLocation type="mitochondrion" evidence="15"/>
<comment type="function">
    <text evidence="11">Serine protease involved in intramembrane proteolysis.</text>
</comment>
<dbReference type="GO" id="GO:0004252">
    <property type="term" value="F:serine-type endopeptidase activity"/>
    <property type="evidence" value="ECO:0007669"/>
    <property type="project" value="InterPro"/>
</dbReference>
<evidence type="ECO:0000256" key="10">
    <source>
        <dbReference type="ARBA" id="ARBA00023136"/>
    </source>
</evidence>
<feature type="region of interest" description="Disordered" evidence="13">
    <location>
        <begin position="1954"/>
        <end position="1973"/>
    </location>
</feature>
<dbReference type="Gene3D" id="1.20.1540.10">
    <property type="entry name" value="Rhomboid-like"/>
    <property type="match status" value="1"/>
</dbReference>
<feature type="coiled-coil region" evidence="12">
    <location>
        <begin position="357"/>
        <end position="399"/>
    </location>
</feature>
<feature type="transmembrane region" description="Helical" evidence="11">
    <location>
        <begin position="177"/>
        <end position="201"/>
    </location>
</feature>
<organism evidence="15 16">
    <name type="scientific">Plasmodiophora brassicae</name>
    <name type="common">Clubroot disease agent</name>
    <dbReference type="NCBI Taxonomy" id="37360"/>
    <lineage>
        <taxon>Eukaryota</taxon>
        <taxon>Sar</taxon>
        <taxon>Rhizaria</taxon>
        <taxon>Endomyxa</taxon>
        <taxon>Phytomyxea</taxon>
        <taxon>Plasmodiophorida</taxon>
        <taxon>Plasmodiophoridae</taxon>
        <taxon>Plasmodiophora</taxon>
    </lineage>
</organism>
<feature type="domain" description="Peptidase S54 rhomboid" evidence="14">
    <location>
        <begin position="175"/>
        <end position="311"/>
    </location>
</feature>
<evidence type="ECO:0000256" key="5">
    <source>
        <dbReference type="ARBA" id="ARBA00022670"/>
    </source>
</evidence>
<comment type="subcellular location">
    <subcellularLocation>
        <location evidence="2 11">Membrane</location>
        <topology evidence="2 11">Multi-pass membrane protein</topology>
    </subcellularLocation>
</comment>
<keyword evidence="5 11" id="KW-0645">Protease</keyword>
<dbReference type="PANTHER" id="PTHR22936:SF69">
    <property type="entry name" value="RHOMBOID-LIKE PROTEIN"/>
    <property type="match status" value="1"/>
</dbReference>
<feature type="coiled-coil region" evidence="12">
    <location>
        <begin position="555"/>
        <end position="603"/>
    </location>
</feature>
<dbReference type="GO" id="GO:0016020">
    <property type="term" value="C:membrane"/>
    <property type="evidence" value="ECO:0007669"/>
    <property type="project" value="UniProtKB-SubCell"/>
</dbReference>
<evidence type="ECO:0000256" key="8">
    <source>
        <dbReference type="ARBA" id="ARBA00022825"/>
    </source>
</evidence>
<feature type="transmembrane region" description="Helical" evidence="11">
    <location>
        <begin position="121"/>
        <end position="145"/>
    </location>
</feature>
<evidence type="ECO:0000313" key="15">
    <source>
        <dbReference type="EMBL" id="SPQ95108.1"/>
    </source>
</evidence>
<evidence type="ECO:0000256" key="11">
    <source>
        <dbReference type="RuleBase" id="RU362115"/>
    </source>
</evidence>
<dbReference type="EMBL" id="OVEO01000003">
    <property type="protein sequence ID" value="SPQ95108.1"/>
    <property type="molecule type" value="Genomic_DNA"/>
</dbReference>
<evidence type="ECO:0000256" key="2">
    <source>
        <dbReference type="ARBA" id="ARBA00004141"/>
    </source>
</evidence>
<dbReference type="PANTHER" id="PTHR22936">
    <property type="entry name" value="RHOMBOID-RELATED"/>
    <property type="match status" value="1"/>
</dbReference>
<dbReference type="GO" id="GO:0006508">
    <property type="term" value="P:proteolysis"/>
    <property type="evidence" value="ECO:0007669"/>
    <property type="project" value="UniProtKB-KW"/>
</dbReference>
<feature type="region of interest" description="Disordered" evidence="13">
    <location>
        <begin position="2008"/>
        <end position="2035"/>
    </location>
</feature>
<evidence type="ECO:0000313" key="16">
    <source>
        <dbReference type="Proteomes" id="UP000290189"/>
    </source>
</evidence>
<feature type="region of interest" description="Disordered" evidence="13">
    <location>
        <begin position="1"/>
        <end position="30"/>
    </location>
</feature>
<keyword evidence="10 11" id="KW-0472">Membrane</keyword>
<dbReference type="SUPFAM" id="SSF144091">
    <property type="entry name" value="Rhomboid-like"/>
    <property type="match status" value="1"/>
</dbReference>
<evidence type="ECO:0000256" key="7">
    <source>
        <dbReference type="ARBA" id="ARBA00022801"/>
    </source>
</evidence>
<feature type="compositionally biased region" description="Basic and acidic residues" evidence="13">
    <location>
        <begin position="83"/>
        <end position="92"/>
    </location>
</feature>
<accession>A0A3P3Y4K7</accession>
<sequence>MTTEQRGQRRRPRRSSRSRQEQLALGDVTGASEFTVVDYQRRPSPRLGLFPRIANSEPAQDDEGSHSTLTLPSYSSSNSSARPRGDHMEGLKDNDRANRLAQGASLAVAPPEHEQWWTQRYLTITIMAVNTVVFVATLYVANFVFEPVGTNPMIGPSSSVLDEIGAKDVPAIHNGQWYRLFTTAFVHGGIVHLLVNMYALWRVGGSMEAAFGPLPIGCIYLVAIFTSSLASAVYLPNELTVGASGAVFGIVGAMLADCAQNYKIMPPQPMYLPILLLNIVLVLAVGLIPWIDNFSHIGGLVGGFLAGLVVLTEERPAGRPLYTKVLSGVALCLLVFLFIALSTTLSQGIDAGSTMDLRRAQFKISALEAKVAKAAAQHAAELESRTQALRDEIEQLKKAAESGTVSGSDVQLRADYDDLVAGMKAESSNWDGERQRLLDRIHILERDHAALQMQADADRSDMGERVQGLEQRITELNDESKMVLIGKDHELRRLRDQAAAAIEGERNALSQLERERTEWVLERSAMQSRIDERAKAMIAAQTRLDAVNNETAALLDARNAEIDDLRKTLSESEATVKALNLAMEQLRHELSDVTGKARRELAELTERFEANDASHRAQLEALKVEAHNRQGDLDLTVSALQQRVDQGNATIASLTQQYETATKRADSLEAHREEYTAQAQIQLRERDDHIRELTTELNAQKDANANLVSNLEDARDSVISDLQKTLSEKDLAWSSLNETVACLRRELAEVTAKAEKDVSALNDQITLNASSHETELAAIQARAEERERGLERAASKLRADAERDQSVVISLTEELSTTTERVEALQTRLEQQQGQTQALQLEFDEHVKQLRFQLSAEKDANACLHSNVDGYVRRVAEANEKAIADHAAANGLILNLSRQVAALTEANAQLSTNVGDAQSSLRHHVSEFDAMFRQFENWHIAIQESLGRAFQANEQLVSLQLVLDEQTRAYADQVSTLRSRYESDLAAQRSECDSLRSDRSSLQDVNADLQRKLESEREVFDERARTMTSEREALQSMVASLQLQIDQQISAATDTQKSLEDENSRLTQACEKVTQHLAASEASAASLHDELTVLRSDVNALEGSESRTQNVLQELTQAGETLKQENHRLTSMIAELRTKANDDVRSLMLALNQKNEEIRGIVMQNQEQSAIAAILRRMSLDFPISPYDNLSCGLHNTDRAFEALLDRVHQGREEFGFILTTLVDTLVRLLLAGDATIDDLRKSLQEALERSEARWAAAVDEKSHLVAVIQDIATELVTSTAHATEKIHVLDAAIKQVTFECAAMEQQYLCQERESLDACSELVAVQHDIRNLQGEVADARNNERSLRAENAELQTVLDSIRQCLSQVAVTEPVQSEQLSEDSSVTTLKQMLSDLSLHREKDLIRRSENADLLEKVGRLETDLAEALQETENERHLLAARTDEKNNLSDEVGKWIRENAALQEQIAALSSRIASGAIGDQPLRQPTDPTEGSPGHALDTPGGLGAALDWQRLVSHLVTSLEDVAGLAACLWNAGDTIGALTEEVEYLRRCIFSERQSGGPRWHSHGIEVIEYVSCLNHEAESHSDELRQALMEAEVALDESQAEAERQQLCCQQMEDEILELQVQRDQAIAELRKCTSAADLELARAEAELIATESLTELALAHEMLEIERNDAAEVQRQLKNIVNERDDMVAELCRWQVQLSLNFAQEFSVQPFRAIIPNAIEDSELLRSELASLRYHHSQQEQTWAKEQERFASESEHLRMQISMMACSHDRLQSEVSMWRQSTMAIPKTVDDISGVIAKQYQDIEALQGALELSLRASDDLEIRLCDAQRGACLYRSDHDELFTKWSTALDRQSGQFSSQICMLRGRHEQALLAYRERLLDAERSASELEEQHRSVQERLQTENRTLQRDNELRVRTYSTTLTTLETEHAKCGTLIEAATQEAASLREELAGLKSQPSQNATSAANPDGAAMTEDDKVKLNQLVTQSRKLQKQIKILEAKNRMLEKKLAPSTSAAAPTALVRSPLSEINNREP</sequence>
<feature type="coiled-coil region" evidence="12">
    <location>
        <begin position="434"/>
        <end position="522"/>
    </location>
</feature>
<feature type="transmembrane region" description="Helical" evidence="11">
    <location>
        <begin position="241"/>
        <end position="259"/>
    </location>
</feature>
<feature type="region of interest" description="Disordered" evidence="13">
    <location>
        <begin position="1475"/>
        <end position="1499"/>
    </location>
</feature>
<reference evidence="15 16" key="1">
    <citation type="submission" date="2018-03" db="EMBL/GenBank/DDBJ databases">
        <authorList>
            <person name="Fogelqvist J."/>
        </authorList>
    </citation>
    <scope>NUCLEOTIDE SEQUENCE [LARGE SCALE GENOMIC DNA]</scope>
</reference>
<evidence type="ECO:0000256" key="1">
    <source>
        <dbReference type="ARBA" id="ARBA00000156"/>
    </source>
</evidence>
<keyword evidence="6 11" id="KW-0812">Transmembrane</keyword>
<keyword evidence="8 11" id="KW-0720">Serine protease</keyword>
<evidence type="ECO:0000256" key="12">
    <source>
        <dbReference type="SAM" id="Coils"/>
    </source>
</evidence>
<feature type="compositionally biased region" description="Polar residues" evidence="13">
    <location>
        <begin position="1957"/>
        <end position="1967"/>
    </location>
</feature>
<dbReference type="InterPro" id="IPR022764">
    <property type="entry name" value="Peptidase_S54_rhomboid_dom"/>
</dbReference>
<evidence type="ECO:0000256" key="9">
    <source>
        <dbReference type="ARBA" id="ARBA00022989"/>
    </source>
</evidence>
<proteinExistence type="inferred from homology"/>
<keyword evidence="7 11" id="KW-0378">Hydrolase</keyword>
<dbReference type="InterPro" id="IPR035952">
    <property type="entry name" value="Rhomboid-like_sf"/>
</dbReference>
<feature type="coiled-coil region" evidence="12">
    <location>
        <begin position="992"/>
        <end position="1019"/>
    </location>
</feature>
<protein>
    <recommendedName>
        <fullName evidence="4">rhomboid protease</fullName>
        <ecNumber evidence="4">3.4.21.105</ecNumber>
    </recommendedName>
</protein>
<feature type="coiled-coil region" evidence="12">
    <location>
        <begin position="1666"/>
        <end position="1693"/>
    </location>
</feature>
<feature type="coiled-coil region" evidence="12">
    <location>
        <begin position="1408"/>
        <end position="1463"/>
    </location>
</feature>
<feature type="compositionally biased region" description="Low complexity" evidence="13">
    <location>
        <begin position="66"/>
        <end position="80"/>
    </location>
</feature>
<dbReference type="Proteomes" id="UP000290189">
    <property type="component" value="Unassembled WGS sequence"/>
</dbReference>
<dbReference type="Pfam" id="PF01694">
    <property type="entry name" value="Rhomboid"/>
    <property type="match status" value="1"/>
</dbReference>
<feature type="transmembrane region" description="Helical" evidence="11">
    <location>
        <begin position="297"/>
        <end position="313"/>
    </location>
</feature>
<keyword evidence="12" id="KW-0175">Coiled coil</keyword>
<feature type="compositionally biased region" description="Basic residues" evidence="13">
    <location>
        <begin position="8"/>
        <end position="17"/>
    </location>
</feature>
<feature type="region of interest" description="Disordered" evidence="13">
    <location>
        <begin position="47"/>
        <end position="92"/>
    </location>
</feature>
<feature type="transmembrane region" description="Helical" evidence="11">
    <location>
        <begin position="325"/>
        <end position="345"/>
    </location>
</feature>
<evidence type="ECO:0000256" key="6">
    <source>
        <dbReference type="ARBA" id="ARBA00022692"/>
    </source>
</evidence>
<feature type="coiled-coil region" evidence="12">
    <location>
        <begin position="744"/>
        <end position="842"/>
    </location>
</feature>
<evidence type="ECO:0000259" key="14">
    <source>
        <dbReference type="Pfam" id="PF01694"/>
    </source>
</evidence>
<name>A0A3P3Y4K7_PLABS</name>
<keyword evidence="9 11" id="KW-1133">Transmembrane helix</keyword>
<feature type="coiled-coil region" evidence="12">
    <location>
        <begin position="1322"/>
        <end position="1356"/>
    </location>
</feature>
<comment type="similarity">
    <text evidence="3 11">Belongs to the peptidase S54 family.</text>
</comment>